<dbReference type="PROSITE" id="PS01186">
    <property type="entry name" value="EGF_2"/>
    <property type="match status" value="1"/>
</dbReference>
<evidence type="ECO:0008006" key="11">
    <source>
        <dbReference type="Google" id="ProtNLM"/>
    </source>
</evidence>
<dbReference type="OrthoDB" id="5983678at2759"/>
<dbReference type="InterPro" id="IPR055356">
    <property type="entry name" value="ZP-N"/>
</dbReference>
<evidence type="ECO:0000256" key="1">
    <source>
        <dbReference type="ARBA" id="ARBA00022536"/>
    </source>
</evidence>
<dbReference type="Pfam" id="PF00008">
    <property type="entry name" value="EGF"/>
    <property type="match status" value="1"/>
</dbReference>
<sequence>MSMSRFVFLLPLAFTLVFGQLSTNGPIVKTPTPAIDNCKPNPCKHKGICTSSPEGYTCNCSPGYRGTNCDKDINECAKQKGGCSHKCTNTEGSFKCSCPDPELDLAPDRRTCIASGVSVKCRKNDMSITLPKTLLLGLNREHVRLRDVSCAATETETHFTLKTALTGCGTTERHSKGTVVYSNRVLEIPVKDDALITRVREIEIPFSCYYKNSGDATAVGVKPDIRKLVFDEDGKGNFTLTLDMFADDKFTQAYTESDYPVQVKLRQDLYFQASVKSKDKRLSLLVENCHATPSQDRQHDTKYDIFKDGLVVNLSLLKYNRVTLLLKW</sequence>
<dbReference type="Gene3D" id="2.60.40.3210">
    <property type="entry name" value="Zona pellucida, ZP-N domain"/>
    <property type="match status" value="1"/>
</dbReference>
<comment type="caution">
    <text evidence="9">The sequence shown here is derived from an EMBL/GenBank/DDBJ whole genome shotgun (WGS) entry which is preliminary data.</text>
</comment>
<dbReference type="Pfam" id="PF07645">
    <property type="entry name" value="EGF_CA"/>
    <property type="match status" value="1"/>
</dbReference>
<keyword evidence="3" id="KW-0677">Repeat</keyword>
<dbReference type="InterPro" id="IPR042235">
    <property type="entry name" value="ZP-C_dom"/>
</dbReference>
<evidence type="ECO:0000256" key="2">
    <source>
        <dbReference type="ARBA" id="ARBA00022729"/>
    </source>
</evidence>
<dbReference type="InterPro" id="IPR000742">
    <property type="entry name" value="EGF"/>
</dbReference>
<protein>
    <recommendedName>
        <fullName evidence="11">ZP domain-containing protein</fullName>
    </recommendedName>
</protein>
<dbReference type="InterPro" id="IPR018097">
    <property type="entry name" value="EGF_Ca-bd_CS"/>
</dbReference>
<dbReference type="PANTHER" id="PTHR14002">
    <property type="entry name" value="ENDOGLIN/TGF-BETA RECEPTOR TYPE III"/>
    <property type="match status" value="1"/>
</dbReference>
<reference evidence="9" key="1">
    <citation type="submission" date="2023-01" db="EMBL/GenBank/DDBJ databases">
        <title>Genome assembly of the deep-sea coral Lophelia pertusa.</title>
        <authorList>
            <person name="Herrera S."/>
            <person name="Cordes E."/>
        </authorList>
    </citation>
    <scope>NUCLEOTIDE SEQUENCE</scope>
    <source>
        <strain evidence="9">USNM1676648</strain>
        <tissue evidence="9">Polyp</tissue>
    </source>
</reference>
<dbReference type="PANTHER" id="PTHR14002:SF43">
    <property type="entry name" value="DELTA-LIKE PROTEIN"/>
    <property type="match status" value="1"/>
</dbReference>
<dbReference type="PROSITE" id="PS51034">
    <property type="entry name" value="ZP_2"/>
    <property type="match status" value="1"/>
</dbReference>
<keyword evidence="2 6" id="KW-0732">Signal</keyword>
<evidence type="ECO:0000256" key="4">
    <source>
        <dbReference type="ARBA" id="ARBA00023157"/>
    </source>
</evidence>
<dbReference type="PROSITE" id="PS00022">
    <property type="entry name" value="EGF_1"/>
    <property type="match status" value="1"/>
</dbReference>
<dbReference type="Proteomes" id="UP001163046">
    <property type="component" value="Unassembled WGS sequence"/>
</dbReference>
<keyword evidence="1 5" id="KW-0245">EGF-like domain</keyword>
<dbReference type="EMBL" id="MU826438">
    <property type="protein sequence ID" value="KAJ7375893.1"/>
    <property type="molecule type" value="Genomic_DNA"/>
</dbReference>
<evidence type="ECO:0000313" key="10">
    <source>
        <dbReference type="Proteomes" id="UP001163046"/>
    </source>
</evidence>
<dbReference type="SUPFAM" id="SSF57184">
    <property type="entry name" value="Growth factor receptor domain"/>
    <property type="match status" value="1"/>
</dbReference>
<dbReference type="InterPro" id="IPR049883">
    <property type="entry name" value="NOTCH1_EGF-like"/>
</dbReference>
<feature type="domain" description="ZP" evidence="8">
    <location>
        <begin position="120"/>
        <end position="328"/>
    </location>
</feature>
<dbReference type="InterPro" id="IPR001507">
    <property type="entry name" value="ZP_dom"/>
</dbReference>
<evidence type="ECO:0000259" key="8">
    <source>
        <dbReference type="PROSITE" id="PS51034"/>
    </source>
</evidence>
<dbReference type="GO" id="GO:0005509">
    <property type="term" value="F:calcium ion binding"/>
    <property type="evidence" value="ECO:0007669"/>
    <property type="project" value="InterPro"/>
</dbReference>
<dbReference type="Gene3D" id="2.60.40.4100">
    <property type="entry name" value="Zona pellucida, ZP-C domain"/>
    <property type="match status" value="1"/>
</dbReference>
<keyword evidence="10" id="KW-1185">Reference proteome</keyword>
<feature type="disulfide bond" evidence="5">
    <location>
        <begin position="60"/>
        <end position="69"/>
    </location>
</feature>
<dbReference type="SMART" id="SM00241">
    <property type="entry name" value="ZP"/>
    <property type="match status" value="1"/>
</dbReference>
<evidence type="ECO:0000256" key="3">
    <source>
        <dbReference type="ARBA" id="ARBA00022737"/>
    </source>
</evidence>
<organism evidence="9 10">
    <name type="scientific">Desmophyllum pertusum</name>
    <dbReference type="NCBI Taxonomy" id="174260"/>
    <lineage>
        <taxon>Eukaryota</taxon>
        <taxon>Metazoa</taxon>
        <taxon>Cnidaria</taxon>
        <taxon>Anthozoa</taxon>
        <taxon>Hexacorallia</taxon>
        <taxon>Scleractinia</taxon>
        <taxon>Caryophylliina</taxon>
        <taxon>Caryophylliidae</taxon>
        <taxon>Desmophyllum</taxon>
    </lineage>
</organism>
<proteinExistence type="predicted"/>
<dbReference type="InterPro" id="IPR009030">
    <property type="entry name" value="Growth_fac_rcpt_cys_sf"/>
</dbReference>
<feature type="chain" id="PRO_5040887741" description="ZP domain-containing protein" evidence="6">
    <location>
        <begin position="20"/>
        <end position="328"/>
    </location>
</feature>
<dbReference type="SMART" id="SM00179">
    <property type="entry name" value="EGF_CA"/>
    <property type="match status" value="2"/>
</dbReference>
<evidence type="ECO:0000313" key="9">
    <source>
        <dbReference type="EMBL" id="KAJ7375893.1"/>
    </source>
</evidence>
<evidence type="ECO:0000259" key="7">
    <source>
        <dbReference type="PROSITE" id="PS50026"/>
    </source>
</evidence>
<dbReference type="InterPro" id="IPR055355">
    <property type="entry name" value="ZP-C"/>
</dbReference>
<dbReference type="Pfam" id="PF23344">
    <property type="entry name" value="ZP-N"/>
    <property type="match status" value="1"/>
</dbReference>
<dbReference type="Pfam" id="PF00100">
    <property type="entry name" value="Zona_pellucida"/>
    <property type="match status" value="1"/>
</dbReference>
<dbReference type="PROSITE" id="PS01187">
    <property type="entry name" value="EGF_CA"/>
    <property type="match status" value="1"/>
</dbReference>
<keyword evidence="4 5" id="KW-1015">Disulfide bond</keyword>
<dbReference type="SMART" id="SM00181">
    <property type="entry name" value="EGF"/>
    <property type="match status" value="2"/>
</dbReference>
<comment type="caution">
    <text evidence="5">Lacks conserved residue(s) required for the propagation of feature annotation.</text>
</comment>
<name>A0A9W9Z8E8_9CNID</name>
<dbReference type="Gene3D" id="2.10.25.10">
    <property type="entry name" value="Laminin"/>
    <property type="match status" value="2"/>
</dbReference>
<evidence type="ECO:0000256" key="5">
    <source>
        <dbReference type="PROSITE-ProRule" id="PRU00076"/>
    </source>
</evidence>
<dbReference type="CDD" id="cd00054">
    <property type="entry name" value="EGF_CA"/>
    <property type="match status" value="2"/>
</dbReference>
<dbReference type="InterPro" id="IPR001881">
    <property type="entry name" value="EGF-like_Ca-bd_dom"/>
</dbReference>
<feature type="signal peptide" evidence="6">
    <location>
        <begin position="1"/>
        <end position="19"/>
    </location>
</feature>
<evidence type="ECO:0000256" key="6">
    <source>
        <dbReference type="SAM" id="SignalP"/>
    </source>
</evidence>
<gene>
    <name evidence="9" type="ORF">OS493_038214</name>
</gene>
<feature type="domain" description="EGF-like" evidence="7">
    <location>
        <begin position="34"/>
        <end position="70"/>
    </location>
</feature>
<dbReference type="PROSITE" id="PS50026">
    <property type="entry name" value="EGF_3"/>
    <property type="match status" value="1"/>
</dbReference>
<accession>A0A9W9Z8E8</accession>
<dbReference type="AlphaFoldDB" id="A0A9W9Z8E8"/>
<dbReference type="FunFam" id="2.10.25.10:FF:000066">
    <property type="entry name" value="FAT atypical cadherin 4"/>
    <property type="match status" value="1"/>
</dbReference>